<sequence>ARLAEGNEVLDGTVIAVAELNAWRGRVDSSLVTTNERIDALEARLDELYNGYEDDNGGSDGSPINVKISNSGGMLVGSDNNTLLAPIKITITKPSGLAVEDIVMFLELQTEGIPNFATVKLSGGGVSWRSSGWQSSGGYFYSVEFMNTGWGLDMSKSDTKKNIYATLEIKGTGYLEKEYAFDIDVTIDDWE</sequence>
<gene>
    <name evidence="1" type="ORF">LCGC14_2543300</name>
</gene>
<feature type="non-terminal residue" evidence="1">
    <location>
        <position position="1"/>
    </location>
</feature>
<dbReference type="AlphaFoldDB" id="A0A0F9BCV3"/>
<dbReference type="EMBL" id="LAZR01041553">
    <property type="protein sequence ID" value="KKL11682.1"/>
    <property type="molecule type" value="Genomic_DNA"/>
</dbReference>
<reference evidence="1" key="1">
    <citation type="journal article" date="2015" name="Nature">
        <title>Complex archaea that bridge the gap between prokaryotes and eukaryotes.</title>
        <authorList>
            <person name="Spang A."/>
            <person name="Saw J.H."/>
            <person name="Jorgensen S.L."/>
            <person name="Zaremba-Niedzwiedzka K."/>
            <person name="Martijn J."/>
            <person name="Lind A.E."/>
            <person name="van Eijk R."/>
            <person name="Schleper C."/>
            <person name="Guy L."/>
            <person name="Ettema T.J."/>
        </authorList>
    </citation>
    <scope>NUCLEOTIDE SEQUENCE</scope>
</reference>
<proteinExistence type="predicted"/>
<comment type="caution">
    <text evidence="1">The sequence shown here is derived from an EMBL/GenBank/DDBJ whole genome shotgun (WGS) entry which is preliminary data.</text>
</comment>
<accession>A0A0F9BCV3</accession>
<name>A0A0F9BCV3_9ZZZZ</name>
<organism evidence="1">
    <name type="scientific">marine sediment metagenome</name>
    <dbReference type="NCBI Taxonomy" id="412755"/>
    <lineage>
        <taxon>unclassified sequences</taxon>
        <taxon>metagenomes</taxon>
        <taxon>ecological metagenomes</taxon>
    </lineage>
</organism>
<protein>
    <submittedName>
        <fullName evidence="1">Uncharacterized protein</fullName>
    </submittedName>
</protein>
<evidence type="ECO:0000313" key="1">
    <source>
        <dbReference type="EMBL" id="KKL11682.1"/>
    </source>
</evidence>